<sequence length="79" mass="8820">MQEAGPGAIRGEDLEKVPWCLLTAHNGVPPRRHNSVQREHFPSRRNSPRRIDSTTSSIAAHKVLTTADSYLDSTIERSI</sequence>
<protein>
    <submittedName>
        <fullName evidence="2">Uncharacterized protein</fullName>
    </submittedName>
</protein>
<dbReference type="AlphaFoldDB" id="A0AAW0PSX7"/>
<evidence type="ECO:0000313" key="2">
    <source>
        <dbReference type="EMBL" id="KAK7929734.1"/>
    </source>
</evidence>
<name>A0AAW0PSX7_9GOBI</name>
<evidence type="ECO:0000313" key="3">
    <source>
        <dbReference type="Proteomes" id="UP001460270"/>
    </source>
</evidence>
<gene>
    <name evidence="2" type="ORF">WMY93_006129</name>
</gene>
<proteinExistence type="predicted"/>
<dbReference type="EMBL" id="JBBPFD010000004">
    <property type="protein sequence ID" value="KAK7929734.1"/>
    <property type="molecule type" value="Genomic_DNA"/>
</dbReference>
<accession>A0AAW0PSX7</accession>
<dbReference type="Proteomes" id="UP001460270">
    <property type="component" value="Unassembled WGS sequence"/>
</dbReference>
<evidence type="ECO:0000256" key="1">
    <source>
        <dbReference type="SAM" id="MobiDB-lite"/>
    </source>
</evidence>
<keyword evidence="3" id="KW-1185">Reference proteome</keyword>
<reference evidence="3" key="1">
    <citation type="submission" date="2024-04" db="EMBL/GenBank/DDBJ databases">
        <title>Salinicola lusitanus LLJ914,a marine bacterium isolated from the Okinawa Trough.</title>
        <authorList>
            <person name="Li J."/>
        </authorList>
    </citation>
    <scope>NUCLEOTIDE SEQUENCE [LARGE SCALE GENOMIC DNA]</scope>
</reference>
<organism evidence="2 3">
    <name type="scientific">Mugilogobius chulae</name>
    <name type="common">yellowstripe goby</name>
    <dbReference type="NCBI Taxonomy" id="88201"/>
    <lineage>
        <taxon>Eukaryota</taxon>
        <taxon>Metazoa</taxon>
        <taxon>Chordata</taxon>
        <taxon>Craniata</taxon>
        <taxon>Vertebrata</taxon>
        <taxon>Euteleostomi</taxon>
        <taxon>Actinopterygii</taxon>
        <taxon>Neopterygii</taxon>
        <taxon>Teleostei</taxon>
        <taxon>Neoteleostei</taxon>
        <taxon>Acanthomorphata</taxon>
        <taxon>Gobiaria</taxon>
        <taxon>Gobiiformes</taxon>
        <taxon>Gobioidei</taxon>
        <taxon>Gobiidae</taxon>
        <taxon>Gobionellinae</taxon>
        <taxon>Mugilogobius</taxon>
    </lineage>
</organism>
<comment type="caution">
    <text evidence="2">The sequence shown here is derived from an EMBL/GenBank/DDBJ whole genome shotgun (WGS) entry which is preliminary data.</text>
</comment>
<feature type="region of interest" description="Disordered" evidence="1">
    <location>
        <begin position="30"/>
        <end position="54"/>
    </location>
</feature>